<evidence type="ECO:0000256" key="7">
    <source>
        <dbReference type="SAM" id="MobiDB-lite"/>
    </source>
</evidence>
<keyword evidence="2 6" id="KW-0349">Heme</keyword>
<name>A0ABD6E9A1_9BILA</name>
<feature type="domain" description="Globin" evidence="9">
    <location>
        <begin position="179"/>
        <end position="331"/>
    </location>
</feature>
<organism evidence="10 11">
    <name type="scientific">Gnathostoma spinigerum</name>
    <dbReference type="NCBI Taxonomy" id="75299"/>
    <lineage>
        <taxon>Eukaryota</taxon>
        <taxon>Metazoa</taxon>
        <taxon>Ecdysozoa</taxon>
        <taxon>Nematoda</taxon>
        <taxon>Chromadorea</taxon>
        <taxon>Rhabditida</taxon>
        <taxon>Spirurina</taxon>
        <taxon>Gnathostomatomorpha</taxon>
        <taxon>Gnathostomatoidea</taxon>
        <taxon>Gnathostomatidae</taxon>
        <taxon>Gnathostoma</taxon>
    </lineage>
</organism>
<evidence type="ECO:0000256" key="4">
    <source>
        <dbReference type="ARBA" id="ARBA00022723"/>
    </source>
</evidence>
<dbReference type="PANTHER" id="PTHR46458:SF1">
    <property type="entry name" value="GEO09476P1"/>
    <property type="match status" value="1"/>
</dbReference>
<feature type="signal peptide" evidence="8">
    <location>
        <begin position="1"/>
        <end position="19"/>
    </location>
</feature>
<gene>
    <name evidence="10" type="ORF">AB6A40_000648</name>
</gene>
<keyword evidence="11" id="KW-1185">Reference proteome</keyword>
<dbReference type="Gene3D" id="1.10.490.10">
    <property type="entry name" value="Globins"/>
    <property type="match status" value="2"/>
</dbReference>
<comment type="similarity">
    <text evidence="6">Belongs to the globin family.</text>
</comment>
<keyword evidence="1 6" id="KW-0813">Transport</keyword>
<feature type="chain" id="PRO_5044786216" description="Globin domain-containing protein" evidence="8">
    <location>
        <begin position="20"/>
        <end position="362"/>
    </location>
</feature>
<evidence type="ECO:0000256" key="8">
    <source>
        <dbReference type="SAM" id="SignalP"/>
    </source>
</evidence>
<dbReference type="InterPro" id="IPR009050">
    <property type="entry name" value="Globin-like_sf"/>
</dbReference>
<dbReference type="SUPFAM" id="SSF46458">
    <property type="entry name" value="Globin-like"/>
    <property type="match status" value="2"/>
</dbReference>
<keyword evidence="3 6" id="KW-0561">Oxygen transport</keyword>
<protein>
    <recommendedName>
        <fullName evidence="9">Globin domain-containing protein</fullName>
    </recommendedName>
</protein>
<dbReference type="Proteomes" id="UP001608902">
    <property type="component" value="Unassembled WGS sequence"/>
</dbReference>
<feature type="domain" description="Globin" evidence="9">
    <location>
        <begin position="33"/>
        <end position="175"/>
    </location>
</feature>
<dbReference type="PROSITE" id="PS01033">
    <property type="entry name" value="GLOBIN"/>
    <property type="match status" value="2"/>
</dbReference>
<evidence type="ECO:0000256" key="3">
    <source>
        <dbReference type="ARBA" id="ARBA00022621"/>
    </source>
</evidence>
<accession>A0ABD6E9A1</accession>
<keyword evidence="4" id="KW-0479">Metal-binding</keyword>
<evidence type="ECO:0000256" key="6">
    <source>
        <dbReference type="RuleBase" id="RU000356"/>
    </source>
</evidence>
<proteinExistence type="inferred from homology"/>
<evidence type="ECO:0000256" key="2">
    <source>
        <dbReference type="ARBA" id="ARBA00022617"/>
    </source>
</evidence>
<dbReference type="GO" id="GO:0046872">
    <property type="term" value="F:metal ion binding"/>
    <property type="evidence" value="ECO:0007669"/>
    <property type="project" value="UniProtKB-KW"/>
</dbReference>
<dbReference type="AlphaFoldDB" id="A0ABD6E9A1"/>
<evidence type="ECO:0000313" key="10">
    <source>
        <dbReference type="EMBL" id="MFH4973939.1"/>
    </source>
</evidence>
<dbReference type="InterPro" id="IPR050532">
    <property type="entry name" value="Globin-like_OT"/>
</dbReference>
<dbReference type="PANTHER" id="PTHR46458">
    <property type="entry name" value="BLR2807 PROTEIN"/>
    <property type="match status" value="1"/>
</dbReference>
<sequence length="362" mass="42226">MARLTGFCLLAALLGICLATEDAEHLKKIRHLCLKSLEKVKPGTDEEHLKHGTGIYTTMLAGHPDLRHYFIGHENYTEEQIEKSAFFKKQGQKILTSIHMLANSYDNPAAFKAYTRDVVDRHERINVELESKLWKEFWDIFLEFLAKHETVDDETKAAWHELGTKFSEEAVKHHHIDHEHLKHEREILMKSLHKVEPGLNAHGIQNGLDLYKVMLGGHPNLRKYFKGKEHFTPDDIQKSIFFKKQGQRLLVAVHVLAASYDCPDTFRAYIRDLLERHERIDVHLEADVWKMFFDEILLEFLAKKETVSDEEKKAWHELGHHFVDETLDYLVFKKNGSNITANYQNDKGDSSSKQRNHRKLES</sequence>
<comment type="caution">
    <text evidence="10">The sequence shown here is derived from an EMBL/GenBank/DDBJ whole genome shotgun (WGS) entry which is preliminary data.</text>
</comment>
<keyword evidence="5" id="KW-0408">Iron</keyword>
<dbReference type="InterPro" id="IPR044399">
    <property type="entry name" value="Mb-like_M"/>
</dbReference>
<dbReference type="Pfam" id="PF00042">
    <property type="entry name" value="Globin"/>
    <property type="match status" value="2"/>
</dbReference>
<keyword evidence="8" id="KW-0732">Signal</keyword>
<evidence type="ECO:0000256" key="1">
    <source>
        <dbReference type="ARBA" id="ARBA00022448"/>
    </source>
</evidence>
<evidence type="ECO:0000313" key="11">
    <source>
        <dbReference type="Proteomes" id="UP001608902"/>
    </source>
</evidence>
<dbReference type="GO" id="GO:0005344">
    <property type="term" value="F:oxygen carrier activity"/>
    <property type="evidence" value="ECO:0007669"/>
    <property type="project" value="UniProtKB-KW"/>
</dbReference>
<evidence type="ECO:0000256" key="5">
    <source>
        <dbReference type="ARBA" id="ARBA00023004"/>
    </source>
</evidence>
<feature type="region of interest" description="Disordered" evidence="7">
    <location>
        <begin position="342"/>
        <end position="362"/>
    </location>
</feature>
<evidence type="ECO:0000259" key="9">
    <source>
        <dbReference type="PROSITE" id="PS01033"/>
    </source>
</evidence>
<dbReference type="CDD" id="cd01040">
    <property type="entry name" value="Mb-like"/>
    <property type="match status" value="2"/>
</dbReference>
<reference evidence="10 11" key="1">
    <citation type="submission" date="2024-08" db="EMBL/GenBank/DDBJ databases">
        <title>Gnathostoma spinigerum genome.</title>
        <authorList>
            <person name="Gonzalez-Bertolin B."/>
            <person name="Monzon S."/>
            <person name="Zaballos A."/>
            <person name="Jimenez P."/>
            <person name="Dekumyoy P."/>
            <person name="Varona S."/>
            <person name="Cuesta I."/>
            <person name="Sumanam S."/>
            <person name="Adisakwattana P."/>
            <person name="Gasser R.B."/>
            <person name="Hernandez-Gonzalez A."/>
            <person name="Young N.D."/>
            <person name="Perteguer M.J."/>
        </authorList>
    </citation>
    <scope>NUCLEOTIDE SEQUENCE [LARGE SCALE GENOMIC DNA]</scope>
    <source>
        <strain evidence="10">AL3</strain>
        <tissue evidence="10">Liver</tissue>
    </source>
</reference>
<dbReference type="InterPro" id="IPR000971">
    <property type="entry name" value="Globin"/>
</dbReference>
<dbReference type="InterPro" id="IPR012292">
    <property type="entry name" value="Globin/Proto"/>
</dbReference>
<dbReference type="EMBL" id="JBGFUD010000194">
    <property type="protein sequence ID" value="MFH4973939.1"/>
    <property type="molecule type" value="Genomic_DNA"/>
</dbReference>